<reference evidence="9" key="1">
    <citation type="submission" date="2025-08" db="UniProtKB">
        <authorList>
            <consortium name="RefSeq"/>
        </authorList>
    </citation>
    <scope>IDENTIFICATION</scope>
    <source>
        <tissue evidence="9">Tentacle</tissue>
    </source>
</reference>
<proteinExistence type="predicted"/>
<feature type="domain" description="SRCR" evidence="7">
    <location>
        <begin position="24"/>
        <end position="124"/>
    </location>
</feature>
<keyword evidence="3 5" id="KW-1015">Disulfide bond</keyword>
<dbReference type="PRINTS" id="PR00258">
    <property type="entry name" value="SPERACTRCPTR"/>
</dbReference>
<keyword evidence="2" id="KW-0677">Repeat</keyword>
<dbReference type="PANTHER" id="PTHR48071">
    <property type="entry name" value="SRCR DOMAIN-CONTAINING PROTEIN"/>
    <property type="match status" value="1"/>
</dbReference>
<sequence>MLLAFILSLVVLKLHCCQGSYYSVRLVGGSSFYEGRVEVFYNGQWGTICDDHWDLNDANVVCRSLGLPSATSAPHSAFFGQGSGPIWLDNVNCHGNETSPSQCSHGGWGTHNCGHSEDASVICGLPASRTRIMGGTNGKSGRVEVFYNGQWGTVCDDSWDINDANVVCHSLGLPRATSAPHSAFFGQGSDPIWLDDVNCQGTESSLSQCSHGGWGTHNCGHGEDASVICSLPQYTLRLVGGSNENEGRVEVFYNGTWGTICDDHWDLNDAKVICRSLGLPSATSAPHSAFFGQGSGPIWLDNVYCQGTESSPIQCSHRGWGLHDCSHGEDASVICGYPQYTLRLVGGSNGNVGRVEVFYNGQWGTVCDDAWDLYDAKVVCRSLGLPSATSALQSAFFGQGSGPIWMDNVYCQGTETSLSQCSHNGWRSHDCSHGEDASVVCGYPQYTLRLAGGSKANEGRVEIFYNQQWGTICDDSWDLDDADVVCRSFGFTKAISAAHSAAYGQGSGQIWLDNVNCQGTESSLSQCSHNGWGTHNCGHSEDASVICSKLQQY</sequence>
<gene>
    <name evidence="9" type="primary">LOC116301723</name>
</gene>
<evidence type="ECO:0000256" key="2">
    <source>
        <dbReference type="ARBA" id="ARBA00022737"/>
    </source>
</evidence>
<feature type="disulfide bond" evidence="5">
    <location>
        <begin position="305"/>
        <end position="315"/>
    </location>
</feature>
<feature type="domain" description="SRCR" evidence="7">
    <location>
        <begin position="130"/>
        <end position="230"/>
    </location>
</feature>
<dbReference type="PROSITE" id="PS00420">
    <property type="entry name" value="SRCR_1"/>
    <property type="match status" value="5"/>
</dbReference>
<evidence type="ECO:0000256" key="5">
    <source>
        <dbReference type="PROSITE-ProRule" id="PRU00196"/>
    </source>
</evidence>
<evidence type="ECO:0000256" key="3">
    <source>
        <dbReference type="ARBA" id="ARBA00023157"/>
    </source>
</evidence>
<feature type="disulfide bond" evidence="5">
    <location>
        <begin position="380"/>
        <end position="441"/>
    </location>
</feature>
<feature type="disulfide bond" evidence="5">
    <location>
        <begin position="411"/>
        <end position="421"/>
    </location>
</feature>
<feature type="chain" id="PRO_5028440349" evidence="6">
    <location>
        <begin position="20"/>
        <end position="553"/>
    </location>
</feature>
<name>A0A6P8IIJ2_ACTTE</name>
<keyword evidence="4" id="KW-0325">Glycoprotein</keyword>
<evidence type="ECO:0000259" key="7">
    <source>
        <dbReference type="PROSITE" id="PS50287"/>
    </source>
</evidence>
<feature type="domain" description="SRCR" evidence="7">
    <location>
        <begin position="236"/>
        <end position="336"/>
    </location>
</feature>
<evidence type="ECO:0000256" key="1">
    <source>
        <dbReference type="ARBA" id="ARBA00022729"/>
    </source>
</evidence>
<feature type="disulfide bond" evidence="5">
    <location>
        <begin position="517"/>
        <end position="527"/>
    </location>
</feature>
<feature type="non-terminal residue" evidence="9">
    <location>
        <position position="553"/>
    </location>
</feature>
<dbReference type="SMART" id="SM00202">
    <property type="entry name" value="SR"/>
    <property type="match status" value="5"/>
</dbReference>
<feature type="disulfide bond" evidence="5">
    <location>
        <begin position="486"/>
        <end position="547"/>
    </location>
</feature>
<feature type="disulfide bond" evidence="5">
    <location>
        <begin position="155"/>
        <end position="219"/>
    </location>
</feature>
<dbReference type="KEGG" id="aten:116301723"/>
<dbReference type="FunFam" id="3.10.250.10:FF:000006">
    <property type="entry name" value="neurotrypsin isoform X2"/>
    <property type="match status" value="3"/>
</dbReference>
<dbReference type="GO" id="GO:0016020">
    <property type="term" value="C:membrane"/>
    <property type="evidence" value="ECO:0007669"/>
    <property type="project" value="InterPro"/>
</dbReference>
<feature type="disulfide bond" evidence="5">
    <location>
        <begin position="473"/>
        <end position="537"/>
    </location>
</feature>
<protein>
    <submittedName>
        <fullName evidence="9">Deleted in malignant brain tumors 1 protein-like</fullName>
    </submittedName>
</protein>
<dbReference type="PANTHER" id="PTHR48071:SF27">
    <property type="entry name" value="SCAVENGER RECEPTOR CYSTEINE-RICH TYPE 1 PROTEIN M130-LIKE"/>
    <property type="match status" value="1"/>
</dbReference>
<evidence type="ECO:0000256" key="6">
    <source>
        <dbReference type="SAM" id="SignalP"/>
    </source>
</evidence>
<feature type="domain" description="SRCR" evidence="7">
    <location>
        <begin position="448"/>
        <end position="548"/>
    </location>
</feature>
<dbReference type="FunCoup" id="A0A6P8IIJ2">
    <property type="interactions" value="159"/>
</dbReference>
<dbReference type="InterPro" id="IPR001190">
    <property type="entry name" value="SRCR"/>
</dbReference>
<dbReference type="FunFam" id="3.10.250.10:FF:000001">
    <property type="entry name" value="Lysyl oxidase 4 isoform X1"/>
    <property type="match status" value="2"/>
</dbReference>
<feature type="signal peptide" evidence="6">
    <location>
        <begin position="1"/>
        <end position="19"/>
    </location>
</feature>
<dbReference type="RefSeq" id="XP_031566686.1">
    <property type="nucleotide sequence ID" value="XM_031710826.1"/>
</dbReference>
<dbReference type="Pfam" id="PF00530">
    <property type="entry name" value="SRCR"/>
    <property type="match status" value="5"/>
</dbReference>
<feature type="disulfide bond" evidence="5">
    <location>
        <begin position="62"/>
        <end position="123"/>
    </location>
</feature>
<organism evidence="8 9">
    <name type="scientific">Actinia tenebrosa</name>
    <name type="common">Australian red waratah sea anemone</name>
    <dbReference type="NCBI Taxonomy" id="6105"/>
    <lineage>
        <taxon>Eukaryota</taxon>
        <taxon>Metazoa</taxon>
        <taxon>Cnidaria</taxon>
        <taxon>Anthozoa</taxon>
        <taxon>Hexacorallia</taxon>
        <taxon>Actiniaria</taxon>
        <taxon>Actiniidae</taxon>
        <taxon>Actinia</taxon>
    </lineage>
</organism>
<feature type="disulfide bond" evidence="5">
    <location>
        <begin position="367"/>
        <end position="431"/>
    </location>
</feature>
<dbReference type="OrthoDB" id="5985796at2759"/>
<feature type="disulfide bond" evidence="5">
    <location>
        <begin position="168"/>
        <end position="229"/>
    </location>
</feature>
<dbReference type="Gene3D" id="3.10.250.10">
    <property type="entry name" value="SRCR-like domain"/>
    <property type="match status" value="5"/>
</dbReference>
<dbReference type="Proteomes" id="UP000515163">
    <property type="component" value="Unplaced"/>
</dbReference>
<evidence type="ECO:0000256" key="4">
    <source>
        <dbReference type="ARBA" id="ARBA00023180"/>
    </source>
</evidence>
<dbReference type="InterPro" id="IPR036772">
    <property type="entry name" value="SRCR-like_dom_sf"/>
</dbReference>
<feature type="disulfide bond" evidence="5">
    <location>
        <begin position="261"/>
        <end position="325"/>
    </location>
</feature>
<dbReference type="InParanoid" id="A0A6P8IIJ2"/>
<feature type="disulfide bond" evidence="5">
    <location>
        <begin position="93"/>
        <end position="103"/>
    </location>
</feature>
<feature type="disulfide bond" evidence="5">
    <location>
        <begin position="199"/>
        <end position="209"/>
    </location>
</feature>
<evidence type="ECO:0000313" key="9">
    <source>
        <dbReference type="RefSeq" id="XP_031566686.1"/>
    </source>
</evidence>
<evidence type="ECO:0000313" key="8">
    <source>
        <dbReference type="Proteomes" id="UP000515163"/>
    </source>
</evidence>
<dbReference type="GeneID" id="116301723"/>
<dbReference type="SUPFAM" id="SSF56487">
    <property type="entry name" value="SRCR-like"/>
    <property type="match status" value="5"/>
</dbReference>
<dbReference type="PROSITE" id="PS50287">
    <property type="entry name" value="SRCR_2"/>
    <property type="match status" value="5"/>
</dbReference>
<accession>A0A6P8IIJ2</accession>
<feature type="disulfide bond" evidence="5">
    <location>
        <begin position="274"/>
        <end position="335"/>
    </location>
</feature>
<feature type="disulfide bond" evidence="5">
    <location>
        <begin position="49"/>
        <end position="113"/>
    </location>
</feature>
<feature type="domain" description="SRCR" evidence="7">
    <location>
        <begin position="342"/>
        <end position="442"/>
    </location>
</feature>
<keyword evidence="8" id="KW-1185">Reference proteome</keyword>
<dbReference type="AlphaFoldDB" id="A0A6P8IIJ2"/>
<keyword evidence="1 6" id="KW-0732">Signal</keyword>